<evidence type="ECO:0000259" key="5">
    <source>
        <dbReference type="PROSITE" id="PS50931"/>
    </source>
</evidence>
<dbReference type="InterPro" id="IPR036390">
    <property type="entry name" value="WH_DNA-bd_sf"/>
</dbReference>
<reference evidence="7" key="1">
    <citation type="submission" date="2017-04" db="EMBL/GenBank/DDBJ databases">
        <authorList>
            <person name="Varghese N."/>
            <person name="Submissions S."/>
        </authorList>
    </citation>
    <scope>NUCLEOTIDE SEQUENCE [LARGE SCALE GENOMIC DNA]</scope>
    <source>
        <strain evidence="7">Ballard 720</strain>
    </source>
</reference>
<dbReference type="PRINTS" id="PR00039">
    <property type="entry name" value="HTHLYSR"/>
</dbReference>
<evidence type="ECO:0000256" key="3">
    <source>
        <dbReference type="ARBA" id="ARBA00023125"/>
    </source>
</evidence>
<feature type="domain" description="HTH lysR-type" evidence="5">
    <location>
        <begin position="6"/>
        <end position="64"/>
    </location>
</feature>
<dbReference type="Gene3D" id="1.10.10.10">
    <property type="entry name" value="Winged helix-like DNA-binding domain superfamily/Winged helix DNA-binding domain"/>
    <property type="match status" value="1"/>
</dbReference>
<dbReference type="GO" id="GO:0003700">
    <property type="term" value="F:DNA-binding transcription factor activity"/>
    <property type="evidence" value="ECO:0007669"/>
    <property type="project" value="InterPro"/>
</dbReference>
<accession>A0A1X7HBU7</accession>
<dbReference type="Proteomes" id="UP000192911">
    <property type="component" value="Unassembled WGS sequence"/>
</dbReference>
<dbReference type="SUPFAM" id="SSF46785">
    <property type="entry name" value="Winged helix' DNA-binding domain"/>
    <property type="match status" value="1"/>
</dbReference>
<gene>
    <name evidence="6" type="ORF">SAMN06295900_1353</name>
</gene>
<evidence type="ECO:0000313" key="7">
    <source>
        <dbReference type="Proteomes" id="UP000192911"/>
    </source>
</evidence>
<keyword evidence="4" id="KW-0804">Transcription</keyword>
<comment type="similarity">
    <text evidence="1">Belongs to the LysR transcriptional regulatory family.</text>
</comment>
<dbReference type="PROSITE" id="PS50931">
    <property type="entry name" value="HTH_LYSR"/>
    <property type="match status" value="1"/>
</dbReference>
<dbReference type="Pfam" id="PF00126">
    <property type="entry name" value="HTH_1"/>
    <property type="match status" value="1"/>
</dbReference>
<dbReference type="RefSeq" id="WP_158243596.1">
    <property type="nucleotide sequence ID" value="NZ_BSQD01000029.1"/>
</dbReference>
<dbReference type="InterPro" id="IPR005119">
    <property type="entry name" value="LysR_subst-bd"/>
</dbReference>
<sequence length="315" mass="34254">MLSNDIKVQQLRAYQAIMVTGSVTAAAERLHTTQPSISRQLLALEEMLGLRLFDRTSGGKMAPTPVGLKFYHQVEGTLSGLAHIPDIAKGLLRNEQPPVRIGATPPLTNSPLLSDALRMAYQAHPDMRLVVESRPRQDIEEWIVGGQIDVALALLPVASPFLDAQPLLDTSVVAVLAKTHPLAKRKSLSPEHFGKTRLILPHRQLLRILIDQSAAEHGYHLKPDIEASSALTCCRLAAEGMGVAICDSFSPTAMSDPRLCVRRWEPTVPLAYGILLPRRADPRPIVEDLLDCLRRAAHTSGVIAAIGIQATASRA</sequence>
<keyword evidence="7" id="KW-1185">Reference proteome</keyword>
<organism evidence="6 7">
    <name type="scientific">Trinickia caryophylli</name>
    <name type="common">Paraburkholderia caryophylli</name>
    <dbReference type="NCBI Taxonomy" id="28094"/>
    <lineage>
        <taxon>Bacteria</taxon>
        <taxon>Pseudomonadati</taxon>
        <taxon>Pseudomonadota</taxon>
        <taxon>Betaproteobacteria</taxon>
        <taxon>Burkholderiales</taxon>
        <taxon>Burkholderiaceae</taxon>
        <taxon>Trinickia</taxon>
    </lineage>
</organism>
<dbReference type="EMBL" id="FXAH01000035">
    <property type="protein sequence ID" value="SMF83545.1"/>
    <property type="molecule type" value="Genomic_DNA"/>
</dbReference>
<keyword evidence="3 6" id="KW-0238">DNA-binding</keyword>
<protein>
    <submittedName>
        <fullName evidence="6">DNA-binding transcriptional regulator, LysR family</fullName>
    </submittedName>
</protein>
<evidence type="ECO:0000256" key="1">
    <source>
        <dbReference type="ARBA" id="ARBA00009437"/>
    </source>
</evidence>
<dbReference type="GeneID" id="95553112"/>
<dbReference type="SUPFAM" id="SSF53850">
    <property type="entry name" value="Periplasmic binding protein-like II"/>
    <property type="match status" value="1"/>
</dbReference>
<evidence type="ECO:0000313" key="6">
    <source>
        <dbReference type="EMBL" id="SMF83545.1"/>
    </source>
</evidence>
<dbReference type="Gene3D" id="3.40.190.290">
    <property type="match status" value="1"/>
</dbReference>
<dbReference type="AlphaFoldDB" id="A0A1X7HBU7"/>
<dbReference type="InterPro" id="IPR000847">
    <property type="entry name" value="LysR_HTH_N"/>
</dbReference>
<dbReference type="InterPro" id="IPR036388">
    <property type="entry name" value="WH-like_DNA-bd_sf"/>
</dbReference>
<name>A0A1X7HBU7_TRICW</name>
<dbReference type="PANTHER" id="PTHR30427:SF1">
    <property type="entry name" value="TRANSCRIPTIONAL ACTIVATOR PROTEIN LYSR"/>
    <property type="match status" value="1"/>
</dbReference>
<dbReference type="PANTHER" id="PTHR30427">
    <property type="entry name" value="TRANSCRIPTIONAL ACTIVATOR PROTEIN LYSR"/>
    <property type="match status" value="1"/>
</dbReference>
<evidence type="ECO:0000256" key="4">
    <source>
        <dbReference type="ARBA" id="ARBA00023163"/>
    </source>
</evidence>
<dbReference type="STRING" id="28094.SAMN06295900_1353"/>
<evidence type="ECO:0000256" key="2">
    <source>
        <dbReference type="ARBA" id="ARBA00023015"/>
    </source>
</evidence>
<dbReference type="GO" id="GO:0010628">
    <property type="term" value="P:positive regulation of gene expression"/>
    <property type="evidence" value="ECO:0007669"/>
    <property type="project" value="TreeGrafter"/>
</dbReference>
<keyword evidence="2" id="KW-0805">Transcription regulation</keyword>
<proteinExistence type="inferred from homology"/>
<dbReference type="Pfam" id="PF03466">
    <property type="entry name" value="LysR_substrate"/>
    <property type="match status" value="1"/>
</dbReference>
<dbReference type="GO" id="GO:0043565">
    <property type="term" value="F:sequence-specific DNA binding"/>
    <property type="evidence" value="ECO:0007669"/>
    <property type="project" value="TreeGrafter"/>
</dbReference>